<feature type="transmembrane region" description="Helical" evidence="7">
    <location>
        <begin position="200"/>
        <end position="225"/>
    </location>
</feature>
<evidence type="ECO:0000256" key="4">
    <source>
        <dbReference type="ARBA" id="ARBA00022692"/>
    </source>
</evidence>
<evidence type="ECO:0000259" key="8">
    <source>
        <dbReference type="PROSITE" id="PS50928"/>
    </source>
</evidence>
<gene>
    <name evidence="9" type="ORF">NGM99_10875</name>
</gene>
<dbReference type="PROSITE" id="PS50928">
    <property type="entry name" value="ABC_TM1"/>
    <property type="match status" value="1"/>
</dbReference>
<name>A0ABT1C8J7_9HYPH</name>
<dbReference type="PANTHER" id="PTHR43744">
    <property type="entry name" value="ABC TRANSPORTER PERMEASE PROTEIN MG189-RELATED-RELATED"/>
    <property type="match status" value="1"/>
</dbReference>
<keyword evidence="4 7" id="KW-0812">Transmembrane</keyword>
<evidence type="ECO:0000313" key="9">
    <source>
        <dbReference type="EMBL" id="MCO6050286.1"/>
    </source>
</evidence>
<dbReference type="InterPro" id="IPR000515">
    <property type="entry name" value="MetI-like"/>
</dbReference>
<dbReference type="InterPro" id="IPR035906">
    <property type="entry name" value="MetI-like_sf"/>
</dbReference>
<feature type="transmembrane region" description="Helical" evidence="7">
    <location>
        <begin position="157"/>
        <end position="179"/>
    </location>
</feature>
<dbReference type="Proteomes" id="UP001205906">
    <property type="component" value="Unassembled WGS sequence"/>
</dbReference>
<evidence type="ECO:0000256" key="7">
    <source>
        <dbReference type="RuleBase" id="RU363032"/>
    </source>
</evidence>
<dbReference type="SUPFAM" id="SSF161098">
    <property type="entry name" value="MetI-like"/>
    <property type="match status" value="1"/>
</dbReference>
<keyword evidence="3" id="KW-1003">Cell membrane</keyword>
<dbReference type="RefSeq" id="WP_252818808.1">
    <property type="nucleotide sequence ID" value="NZ_JAMXQS010000005.1"/>
</dbReference>
<accession>A0ABT1C8J7</accession>
<organism evidence="9 10">
    <name type="scientific">Mesorhizobium liriopis</name>
    <dbReference type="NCBI Taxonomy" id="2953882"/>
    <lineage>
        <taxon>Bacteria</taxon>
        <taxon>Pseudomonadati</taxon>
        <taxon>Pseudomonadota</taxon>
        <taxon>Alphaproteobacteria</taxon>
        <taxon>Hyphomicrobiales</taxon>
        <taxon>Phyllobacteriaceae</taxon>
        <taxon>Mesorhizobium</taxon>
    </lineage>
</organism>
<protein>
    <submittedName>
        <fullName evidence="9">Carbohydrate ABC transporter permease</fullName>
    </submittedName>
</protein>
<keyword evidence="10" id="KW-1185">Reference proteome</keyword>
<feature type="transmembrane region" description="Helical" evidence="7">
    <location>
        <begin position="261"/>
        <end position="280"/>
    </location>
</feature>
<evidence type="ECO:0000256" key="3">
    <source>
        <dbReference type="ARBA" id="ARBA00022475"/>
    </source>
</evidence>
<evidence type="ECO:0000256" key="2">
    <source>
        <dbReference type="ARBA" id="ARBA00022448"/>
    </source>
</evidence>
<evidence type="ECO:0000256" key="1">
    <source>
        <dbReference type="ARBA" id="ARBA00004651"/>
    </source>
</evidence>
<evidence type="ECO:0000256" key="5">
    <source>
        <dbReference type="ARBA" id="ARBA00022989"/>
    </source>
</evidence>
<keyword evidence="5 7" id="KW-1133">Transmembrane helix</keyword>
<sequence>MAIALDRHNYDAIARAEATRRKGGWIVLGVALLVSLVWLAPFYYLIVSAFKSSTEYAAGHPLALPQGLSPIVDNAIRVWTDAKLGWGLVNSALYGLVGASVAVFVAAMAAFGLTRLDFSGRTFWFMLIFSGTVFPFQMYLIPLFFTYQQIGLLNTRAGMILFYCAICVPFPVLVLRNFMAGLNREMDEAARMDGANDWRVFFSIVLPNAKGPMLALFLLQFTWIWNDLLFSTVLGNTPEIRSVMNALQVFQGAYTSAGPNIAMTGALMASIPTVLLFFILRRHFMAGLSVSA</sequence>
<comment type="caution">
    <text evidence="9">The sequence shown here is derived from an EMBL/GenBank/DDBJ whole genome shotgun (WGS) entry which is preliminary data.</text>
</comment>
<feature type="transmembrane region" description="Helical" evidence="7">
    <location>
        <begin position="123"/>
        <end position="145"/>
    </location>
</feature>
<evidence type="ECO:0000256" key="6">
    <source>
        <dbReference type="ARBA" id="ARBA00023136"/>
    </source>
</evidence>
<dbReference type="CDD" id="cd06261">
    <property type="entry name" value="TM_PBP2"/>
    <property type="match status" value="1"/>
</dbReference>
<dbReference type="Pfam" id="PF00528">
    <property type="entry name" value="BPD_transp_1"/>
    <property type="match status" value="1"/>
</dbReference>
<feature type="transmembrane region" description="Helical" evidence="7">
    <location>
        <begin position="25"/>
        <end position="46"/>
    </location>
</feature>
<feature type="transmembrane region" description="Helical" evidence="7">
    <location>
        <begin position="92"/>
        <end position="111"/>
    </location>
</feature>
<dbReference type="PANTHER" id="PTHR43744:SF12">
    <property type="entry name" value="ABC TRANSPORTER PERMEASE PROTEIN MG189-RELATED"/>
    <property type="match status" value="1"/>
</dbReference>
<feature type="domain" description="ABC transmembrane type-1" evidence="8">
    <location>
        <begin position="88"/>
        <end position="280"/>
    </location>
</feature>
<dbReference type="EMBL" id="JAMXQS010000005">
    <property type="protein sequence ID" value="MCO6050286.1"/>
    <property type="molecule type" value="Genomic_DNA"/>
</dbReference>
<comment type="subcellular location">
    <subcellularLocation>
        <location evidence="1 7">Cell membrane</location>
        <topology evidence="1 7">Multi-pass membrane protein</topology>
    </subcellularLocation>
</comment>
<keyword evidence="2 7" id="KW-0813">Transport</keyword>
<reference evidence="9 10" key="1">
    <citation type="submission" date="2022-06" db="EMBL/GenBank/DDBJ databases">
        <title>Mesorhizobium sp. strain RP14 Genome sequencing and assembly.</title>
        <authorList>
            <person name="Kim I."/>
        </authorList>
    </citation>
    <scope>NUCLEOTIDE SEQUENCE [LARGE SCALE GENOMIC DNA]</scope>
    <source>
        <strain evidence="10">RP14(2022)</strain>
    </source>
</reference>
<keyword evidence="6 7" id="KW-0472">Membrane</keyword>
<proteinExistence type="inferred from homology"/>
<dbReference type="Gene3D" id="1.10.3720.10">
    <property type="entry name" value="MetI-like"/>
    <property type="match status" value="1"/>
</dbReference>
<evidence type="ECO:0000313" key="10">
    <source>
        <dbReference type="Proteomes" id="UP001205906"/>
    </source>
</evidence>
<comment type="similarity">
    <text evidence="7">Belongs to the binding-protein-dependent transport system permease family.</text>
</comment>